<dbReference type="InterPro" id="IPR000121">
    <property type="entry name" value="PEP_util_C"/>
</dbReference>
<keyword evidence="12" id="KW-0418">Kinase</keyword>
<evidence type="ECO:0000256" key="5">
    <source>
        <dbReference type="ARBA" id="ARBA00012232"/>
    </source>
</evidence>
<gene>
    <name evidence="16" type="ordered locus">BamMC406_2740</name>
</gene>
<dbReference type="Pfam" id="PF02896">
    <property type="entry name" value="PEP-utilizers_C"/>
    <property type="match status" value="1"/>
</dbReference>
<evidence type="ECO:0000256" key="6">
    <source>
        <dbReference type="ARBA" id="ARBA00022448"/>
    </source>
</evidence>
<dbReference type="EC" id="2.7.3.9" evidence="5"/>
<dbReference type="InterPro" id="IPR008731">
    <property type="entry name" value="PTS_EIN"/>
</dbReference>
<dbReference type="Gene3D" id="3.30.1340.10">
    <property type="entry name" value="HPr-like"/>
    <property type="match status" value="1"/>
</dbReference>
<dbReference type="InterPro" id="IPR036637">
    <property type="entry name" value="Phosphohistidine_dom_sf"/>
</dbReference>
<dbReference type="InterPro" id="IPR035895">
    <property type="entry name" value="HPr-like_sf"/>
</dbReference>
<evidence type="ECO:0000256" key="4">
    <source>
        <dbReference type="ARBA" id="ARBA00007837"/>
    </source>
</evidence>
<dbReference type="InterPro" id="IPR011055">
    <property type="entry name" value="Dup_hybrid_motif"/>
</dbReference>
<dbReference type="NCBIfam" id="TIGR01003">
    <property type="entry name" value="PTS_HPr_family"/>
    <property type="match status" value="1"/>
</dbReference>
<dbReference type="NCBIfam" id="TIGR00830">
    <property type="entry name" value="PTBA"/>
    <property type="match status" value="1"/>
</dbReference>
<sequence>MRRAEESQLKSSTHDPIVLHAPLTGPIVALADVPDPVFSGGMFGDGIGIDPLAGRLVAPCAGVVSHLARTGHALTITTPQGAEVLLHIGIDTVELNGQGFTAHVEAGARVAAGDLLIEFDQDAVARSAHSLVSVIAIANSDAFEVVERASGFATAGETPLLTLRGKGEAAAQAAQAGAAAMQEVRRELVLTQPGGLHARPAARARESVRGIDATVDVQFDGRKASITSVVGLLGLGAGEGATIELIGRGAHAQQAVEAVERELLREAHGEVEEKPARLRSPAPLMVARNTGASLDPNTLAGVCAAPGIAVGTLVRLDDADIVPPEQASGTPASESRRLDQALKAVDAELDETVRNASARGAVGEAGIFAVHRVLLEDPTLVDAARDQISLGKSAGFAWRATIRAQIDTLSKLDDALLAERAADLRDIEKRVLRALGHTSGATRALPDEAVLAAEEFTPSDLSSLDRQRVTALVMARGGATSHAAIIARQLGIPALVAVGDALYAIPDGTQVVVDASAGRLEHAPTALDVERARHERQRLDGVREANRQMAGAAAATIDGRAIEVAANIATLDDANTAVDNGADAIGLLRTELMFIHRQSAPSAVEHQQSYQSIVDALQGRTAIIRTLDVGADKEVDYLTLPPEPNPALGLRGIRLAQVRPDLLDDQLQGLLAVRPFGAVRILLPMVTDAGELVRLRKRIDEFARAQGRTEPIEVGVMIEVPSAALLADQLAQHADFLSIGTNDLTQYTLAMDRCQADLAAQSDGLHPAVLRLIDIAVRGAAKHGKWVGVCGALGGDPLAVPILVGLGVTELSVDPVSVPGIKARVRRLDYQLCRQRAQDLLALDSAQAVRAASREVWPLD</sequence>
<dbReference type="PANTHER" id="PTHR46244">
    <property type="entry name" value="PHOSPHOENOLPYRUVATE-PROTEIN PHOSPHOTRANSFERASE"/>
    <property type="match status" value="1"/>
</dbReference>
<dbReference type="GO" id="GO:0009401">
    <property type="term" value="P:phosphoenolpyruvate-dependent sugar phosphotransferase system"/>
    <property type="evidence" value="ECO:0007669"/>
    <property type="project" value="UniProtKB-KW"/>
</dbReference>
<dbReference type="NCBIfam" id="TIGR01417">
    <property type="entry name" value="PTS_I_fam"/>
    <property type="match status" value="1"/>
</dbReference>
<dbReference type="PRINTS" id="PR01736">
    <property type="entry name" value="PHPHTRNFRASE"/>
</dbReference>
<dbReference type="EMBL" id="CP001025">
    <property type="protein sequence ID" value="ACB65217.1"/>
    <property type="molecule type" value="Genomic_DNA"/>
</dbReference>
<keyword evidence="10" id="KW-0598">Phosphotransferase system</keyword>
<keyword evidence="7" id="KW-0963">Cytoplasm</keyword>
<evidence type="ECO:0000256" key="2">
    <source>
        <dbReference type="ARBA" id="ARBA00001946"/>
    </source>
</evidence>
<dbReference type="Proteomes" id="UP000001680">
    <property type="component" value="Chromosome 1"/>
</dbReference>
<dbReference type="PRINTS" id="PR00107">
    <property type="entry name" value="PHOSPHOCPHPR"/>
</dbReference>
<dbReference type="Pfam" id="PF05524">
    <property type="entry name" value="PEP-utilisers_N"/>
    <property type="match status" value="1"/>
</dbReference>
<keyword evidence="11" id="KW-0479">Metal-binding</keyword>
<dbReference type="GO" id="GO:0005737">
    <property type="term" value="C:cytoplasm"/>
    <property type="evidence" value="ECO:0007669"/>
    <property type="project" value="UniProtKB-SubCell"/>
</dbReference>
<dbReference type="PROSITE" id="PS00371">
    <property type="entry name" value="PTS_EIIA_TYPE_1_HIS"/>
    <property type="match status" value="1"/>
</dbReference>
<dbReference type="Gene3D" id="2.70.70.10">
    <property type="entry name" value="Glucose Permease (Domain IIA)"/>
    <property type="match status" value="1"/>
</dbReference>
<keyword evidence="6" id="KW-0813">Transport</keyword>
<dbReference type="Gene3D" id="3.50.30.10">
    <property type="entry name" value="Phosphohistidine domain"/>
    <property type="match status" value="1"/>
</dbReference>
<dbReference type="InterPro" id="IPR023151">
    <property type="entry name" value="PEP_util_CS"/>
</dbReference>
<dbReference type="PANTHER" id="PTHR46244:SF6">
    <property type="entry name" value="PHOSPHOENOLPYRUVATE-PROTEIN PHOSPHOTRANSFERASE"/>
    <property type="match status" value="1"/>
</dbReference>
<dbReference type="InterPro" id="IPR001127">
    <property type="entry name" value="PTS_EIIA_1_perm"/>
</dbReference>
<dbReference type="SUPFAM" id="SSF51621">
    <property type="entry name" value="Phosphoenolpyruvate/pyruvate domain"/>
    <property type="match status" value="1"/>
</dbReference>
<dbReference type="GO" id="GO:0008965">
    <property type="term" value="F:phosphoenolpyruvate-protein phosphotransferase activity"/>
    <property type="evidence" value="ECO:0007669"/>
    <property type="project" value="UniProtKB-EC"/>
</dbReference>
<dbReference type="Pfam" id="PF00358">
    <property type="entry name" value="PTS_EIIA_1"/>
    <property type="match status" value="1"/>
</dbReference>
<dbReference type="PROSITE" id="PS00369">
    <property type="entry name" value="PTS_HPR_HIS"/>
    <property type="match status" value="1"/>
</dbReference>
<proteinExistence type="inferred from homology"/>
<dbReference type="FunFam" id="2.70.70.10:FF:000001">
    <property type="entry name" value="PTS system glucose-specific IIA component"/>
    <property type="match status" value="1"/>
</dbReference>
<dbReference type="Pfam" id="PF00381">
    <property type="entry name" value="PTS-HPr"/>
    <property type="match status" value="1"/>
</dbReference>
<dbReference type="InterPro" id="IPR036618">
    <property type="entry name" value="PtsI_HPr-bd_sf"/>
</dbReference>
<evidence type="ECO:0000256" key="8">
    <source>
        <dbReference type="ARBA" id="ARBA00022597"/>
    </source>
</evidence>
<evidence type="ECO:0000256" key="1">
    <source>
        <dbReference type="ARBA" id="ARBA00000683"/>
    </source>
</evidence>
<dbReference type="InterPro" id="IPR000032">
    <property type="entry name" value="HPr-like"/>
</dbReference>
<comment type="subcellular location">
    <subcellularLocation>
        <location evidence="3">Cytoplasm</location>
    </subcellularLocation>
</comment>
<dbReference type="AlphaFoldDB" id="B1YN72"/>
<dbReference type="InterPro" id="IPR040442">
    <property type="entry name" value="Pyrv_kinase-like_dom_sf"/>
</dbReference>
<evidence type="ECO:0000259" key="15">
    <source>
        <dbReference type="PROSITE" id="PS51350"/>
    </source>
</evidence>
<keyword evidence="16" id="KW-0670">Pyruvate</keyword>
<keyword evidence="8" id="KW-0762">Sugar transport</keyword>
<keyword evidence="9 16" id="KW-0808">Transferase</keyword>
<evidence type="ECO:0000256" key="12">
    <source>
        <dbReference type="ARBA" id="ARBA00022777"/>
    </source>
</evidence>
<dbReference type="SUPFAM" id="SSF51261">
    <property type="entry name" value="Duplicated hybrid motif"/>
    <property type="match status" value="1"/>
</dbReference>
<dbReference type="InterPro" id="IPR050499">
    <property type="entry name" value="PEP-utilizing_PTS_enzyme"/>
</dbReference>
<feature type="domain" description="PTS EIIA type-1" evidence="14">
    <location>
        <begin position="35"/>
        <end position="139"/>
    </location>
</feature>
<organism evidence="16 17">
    <name type="scientific">Burkholderia ambifaria (strain MC40-6)</name>
    <dbReference type="NCBI Taxonomy" id="398577"/>
    <lineage>
        <taxon>Bacteria</taxon>
        <taxon>Pseudomonadati</taxon>
        <taxon>Pseudomonadota</taxon>
        <taxon>Betaproteobacteria</taxon>
        <taxon>Burkholderiales</taxon>
        <taxon>Burkholderiaceae</taxon>
        <taxon>Burkholderia</taxon>
        <taxon>Burkholderia cepacia complex</taxon>
    </lineage>
</organism>
<dbReference type="InterPro" id="IPR018274">
    <property type="entry name" value="PEP_util_AS"/>
</dbReference>
<protein>
    <recommendedName>
        <fullName evidence="5">phosphoenolpyruvate--protein phosphotransferase</fullName>
        <ecNumber evidence="5">2.7.3.9</ecNumber>
    </recommendedName>
</protein>
<reference evidence="17" key="1">
    <citation type="submission" date="2008-04" db="EMBL/GenBank/DDBJ databases">
        <title>Complete sequence of chromosome 1 of Burkholderia ambifaria MC40-6.</title>
        <authorList>
            <person name="Copeland A."/>
            <person name="Lucas S."/>
            <person name="Lapidus A."/>
            <person name="Glavina del Rio T."/>
            <person name="Dalin E."/>
            <person name="Tice H."/>
            <person name="Pitluck S."/>
            <person name="Chain P."/>
            <person name="Malfatti S."/>
            <person name="Shin M."/>
            <person name="Vergez L."/>
            <person name="Lang D."/>
            <person name="Schmutz J."/>
            <person name="Larimer F."/>
            <person name="Land M."/>
            <person name="Hauser L."/>
            <person name="Kyrpides N."/>
            <person name="Lykidis A."/>
            <person name="Ramette A."/>
            <person name="Konstantinidis K."/>
            <person name="Tiedje J."/>
            <person name="Richardson P."/>
        </authorList>
    </citation>
    <scope>NUCLEOTIDE SEQUENCE [LARGE SCALE GENOMIC DNA]</scope>
    <source>
        <strain evidence="17">MC40-6</strain>
    </source>
</reference>
<evidence type="ECO:0000256" key="3">
    <source>
        <dbReference type="ARBA" id="ARBA00004496"/>
    </source>
</evidence>
<dbReference type="Gene3D" id="1.10.274.10">
    <property type="entry name" value="PtsI, HPr-binding domain"/>
    <property type="match status" value="1"/>
</dbReference>
<evidence type="ECO:0000256" key="9">
    <source>
        <dbReference type="ARBA" id="ARBA00022679"/>
    </source>
</evidence>
<evidence type="ECO:0000256" key="10">
    <source>
        <dbReference type="ARBA" id="ARBA00022683"/>
    </source>
</evidence>
<dbReference type="GO" id="GO:0046872">
    <property type="term" value="F:metal ion binding"/>
    <property type="evidence" value="ECO:0007669"/>
    <property type="project" value="UniProtKB-KW"/>
</dbReference>
<accession>B1YN72</accession>
<evidence type="ECO:0000256" key="11">
    <source>
        <dbReference type="ARBA" id="ARBA00022723"/>
    </source>
</evidence>
<dbReference type="InterPro" id="IPR006318">
    <property type="entry name" value="PTS_EI-like"/>
</dbReference>
<dbReference type="PROSITE" id="PS51093">
    <property type="entry name" value="PTS_EIIA_TYPE_1"/>
    <property type="match status" value="1"/>
</dbReference>
<dbReference type="RefSeq" id="WP_012364750.1">
    <property type="nucleotide sequence ID" value="NC_010551.1"/>
</dbReference>
<dbReference type="KEGG" id="bac:BamMC406_2740"/>
<dbReference type="Pfam" id="PF00391">
    <property type="entry name" value="PEP-utilizers"/>
    <property type="match status" value="1"/>
</dbReference>
<comment type="cofactor">
    <cofactor evidence="2">
        <name>Mg(2+)</name>
        <dbReference type="ChEBI" id="CHEBI:18420"/>
    </cofactor>
</comment>
<comment type="catalytic activity">
    <reaction evidence="1">
        <text>L-histidyl-[protein] + phosphoenolpyruvate = N(pros)-phospho-L-histidyl-[protein] + pyruvate</text>
        <dbReference type="Rhea" id="RHEA:23880"/>
        <dbReference type="Rhea" id="RHEA-COMP:9745"/>
        <dbReference type="Rhea" id="RHEA-COMP:9746"/>
        <dbReference type="ChEBI" id="CHEBI:15361"/>
        <dbReference type="ChEBI" id="CHEBI:29979"/>
        <dbReference type="ChEBI" id="CHEBI:58702"/>
        <dbReference type="ChEBI" id="CHEBI:64837"/>
        <dbReference type="EC" id="2.7.3.9"/>
    </reaction>
</comment>
<keyword evidence="13" id="KW-0460">Magnesium</keyword>
<evidence type="ECO:0000256" key="13">
    <source>
        <dbReference type="ARBA" id="ARBA00022842"/>
    </source>
</evidence>
<evidence type="ECO:0000259" key="14">
    <source>
        <dbReference type="PROSITE" id="PS51093"/>
    </source>
</evidence>
<evidence type="ECO:0000313" key="17">
    <source>
        <dbReference type="Proteomes" id="UP000001680"/>
    </source>
</evidence>
<comment type="similarity">
    <text evidence="4">Belongs to the PEP-utilizing enzyme family.</text>
</comment>
<dbReference type="InterPro" id="IPR008279">
    <property type="entry name" value="PEP-util_enz_mobile_dom"/>
</dbReference>
<dbReference type="PROSITE" id="PS00370">
    <property type="entry name" value="PEP_ENZYMES_PHOS_SITE"/>
    <property type="match status" value="1"/>
</dbReference>
<dbReference type="PROSITE" id="PS51350">
    <property type="entry name" value="PTS_HPR_DOM"/>
    <property type="match status" value="1"/>
</dbReference>
<name>B1YN72_BURA4</name>
<dbReference type="InterPro" id="IPR015813">
    <property type="entry name" value="Pyrv/PenolPyrv_kinase-like_dom"/>
</dbReference>
<dbReference type="Gene3D" id="3.20.20.60">
    <property type="entry name" value="Phosphoenolpyruvate-binding domains"/>
    <property type="match status" value="1"/>
</dbReference>
<feature type="domain" description="HPr" evidence="15">
    <location>
        <begin position="183"/>
        <end position="271"/>
    </location>
</feature>
<evidence type="ECO:0000313" key="16">
    <source>
        <dbReference type="EMBL" id="ACB65217.1"/>
    </source>
</evidence>
<dbReference type="PROSITE" id="PS00742">
    <property type="entry name" value="PEP_ENZYMES_2"/>
    <property type="match status" value="1"/>
</dbReference>
<dbReference type="GO" id="GO:0016301">
    <property type="term" value="F:kinase activity"/>
    <property type="evidence" value="ECO:0007669"/>
    <property type="project" value="UniProtKB-KW"/>
</dbReference>
<dbReference type="InterPro" id="IPR001020">
    <property type="entry name" value="PTS_HPr_His_P_site"/>
</dbReference>
<dbReference type="SUPFAM" id="SSF52009">
    <property type="entry name" value="Phosphohistidine domain"/>
    <property type="match status" value="1"/>
</dbReference>
<dbReference type="SUPFAM" id="SSF47831">
    <property type="entry name" value="Enzyme I of the PEP:sugar phosphotransferase system HPr-binding (sub)domain"/>
    <property type="match status" value="1"/>
</dbReference>
<dbReference type="OrthoDB" id="9765468at2"/>
<evidence type="ECO:0000256" key="7">
    <source>
        <dbReference type="ARBA" id="ARBA00022490"/>
    </source>
</evidence>
<dbReference type="SUPFAM" id="SSF55594">
    <property type="entry name" value="HPr-like"/>
    <property type="match status" value="1"/>
</dbReference>
<dbReference type="HOGENOM" id="CLU_007308_3_0_4"/>